<evidence type="ECO:0000256" key="1">
    <source>
        <dbReference type="ARBA" id="ARBA00022741"/>
    </source>
</evidence>
<dbReference type="Gene3D" id="3.40.50.300">
    <property type="entry name" value="P-loop containing nucleotide triphosphate hydrolases"/>
    <property type="match status" value="1"/>
</dbReference>
<dbReference type="InterPro" id="IPR009057">
    <property type="entry name" value="Homeodomain-like_sf"/>
</dbReference>
<dbReference type="PROSITE" id="PS50045">
    <property type="entry name" value="SIGMA54_INTERACT_4"/>
    <property type="match status" value="1"/>
</dbReference>
<dbReference type="SMART" id="SM00382">
    <property type="entry name" value="AAA"/>
    <property type="match status" value="1"/>
</dbReference>
<dbReference type="Gene3D" id="2.60.200.20">
    <property type="match status" value="1"/>
</dbReference>
<dbReference type="Gene3D" id="1.10.10.60">
    <property type="entry name" value="Homeodomain-like"/>
    <property type="match status" value="1"/>
</dbReference>
<dbReference type="PANTHER" id="PTHR32071:SF117">
    <property type="entry name" value="PTS-DEPENDENT DIHYDROXYACETONE KINASE OPERON REGULATORY PROTEIN-RELATED"/>
    <property type="match status" value="1"/>
</dbReference>
<gene>
    <name evidence="8" type="ORF">LVJ94_42950</name>
</gene>
<evidence type="ECO:0000256" key="2">
    <source>
        <dbReference type="ARBA" id="ARBA00022840"/>
    </source>
</evidence>
<dbReference type="Pfam" id="PF00158">
    <property type="entry name" value="Sigma54_activat"/>
    <property type="match status" value="1"/>
</dbReference>
<keyword evidence="3" id="KW-0805">Transcription regulation</keyword>
<dbReference type="RefSeq" id="WP_394833283.1">
    <property type="nucleotide sequence ID" value="NZ_CP089929.1"/>
</dbReference>
<dbReference type="InterPro" id="IPR027417">
    <property type="entry name" value="P-loop_NTPase"/>
</dbReference>
<keyword evidence="4" id="KW-0238">DNA-binding</keyword>
<dbReference type="CDD" id="cd00009">
    <property type="entry name" value="AAA"/>
    <property type="match status" value="1"/>
</dbReference>
<dbReference type="InterPro" id="IPR000253">
    <property type="entry name" value="FHA_dom"/>
</dbReference>
<dbReference type="Proteomes" id="UP001374803">
    <property type="component" value="Chromosome"/>
</dbReference>
<evidence type="ECO:0000259" key="6">
    <source>
        <dbReference type="PROSITE" id="PS50006"/>
    </source>
</evidence>
<dbReference type="CDD" id="cd00060">
    <property type="entry name" value="FHA"/>
    <property type="match status" value="1"/>
</dbReference>
<dbReference type="SUPFAM" id="SSF52540">
    <property type="entry name" value="P-loop containing nucleoside triphosphate hydrolases"/>
    <property type="match status" value="1"/>
</dbReference>
<dbReference type="InterPro" id="IPR025943">
    <property type="entry name" value="Sigma_54_int_dom_ATP-bd_2"/>
</dbReference>
<dbReference type="PROSITE" id="PS00688">
    <property type="entry name" value="SIGMA54_INTERACT_3"/>
    <property type="match status" value="1"/>
</dbReference>
<dbReference type="InterPro" id="IPR008984">
    <property type="entry name" value="SMAD_FHA_dom_sf"/>
</dbReference>
<evidence type="ECO:0000313" key="8">
    <source>
        <dbReference type="EMBL" id="WXB03651.1"/>
    </source>
</evidence>
<dbReference type="Gene3D" id="1.10.8.60">
    <property type="match status" value="1"/>
</dbReference>
<evidence type="ECO:0000256" key="3">
    <source>
        <dbReference type="ARBA" id="ARBA00023015"/>
    </source>
</evidence>
<dbReference type="PROSITE" id="PS00675">
    <property type="entry name" value="SIGMA54_INTERACT_1"/>
    <property type="match status" value="1"/>
</dbReference>
<dbReference type="PANTHER" id="PTHR32071">
    <property type="entry name" value="TRANSCRIPTIONAL REGULATORY PROTEIN"/>
    <property type="match status" value="1"/>
</dbReference>
<dbReference type="InterPro" id="IPR002078">
    <property type="entry name" value="Sigma_54_int"/>
</dbReference>
<dbReference type="InterPro" id="IPR058031">
    <property type="entry name" value="AAA_lid_NorR"/>
</dbReference>
<organism evidence="8 9">
    <name type="scientific">Pendulispora rubella</name>
    <dbReference type="NCBI Taxonomy" id="2741070"/>
    <lineage>
        <taxon>Bacteria</taxon>
        <taxon>Pseudomonadati</taxon>
        <taxon>Myxococcota</taxon>
        <taxon>Myxococcia</taxon>
        <taxon>Myxococcales</taxon>
        <taxon>Sorangiineae</taxon>
        <taxon>Pendulisporaceae</taxon>
        <taxon>Pendulispora</taxon>
    </lineage>
</organism>
<dbReference type="InterPro" id="IPR025662">
    <property type="entry name" value="Sigma_54_int_dom_ATP-bd_1"/>
</dbReference>
<dbReference type="PROSITE" id="PS50006">
    <property type="entry name" value="FHA_DOMAIN"/>
    <property type="match status" value="1"/>
</dbReference>
<keyword evidence="1" id="KW-0547">Nucleotide-binding</keyword>
<evidence type="ECO:0000259" key="7">
    <source>
        <dbReference type="PROSITE" id="PS50045"/>
    </source>
</evidence>
<dbReference type="Pfam" id="PF02954">
    <property type="entry name" value="HTH_8"/>
    <property type="match status" value="1"/>
</dbReference>
<dbReference type="InterPro" id="IPR025944">
    <property type="entry name" value="Sigma_54_int_dom_CS"/>
</dbReference>
<name>A0ABZ2KY84_9BACT</name>
<keyword evidence="5" id="KW-0804">Transcription</keyword>
<dbReference type="SMART" id="SM00240">
    <property type="entry name" value="FHA"/>
    <property type="match status" value="1"/>
</dbReference>
<evidence type="ECO:0000313" key="9">
    <source>
        <dbReference type="Proteomes" id="UP001374803"/>
    </source>
</evidence>
<evidence type="ECO:0000256" key="5">
    <source>
        <dbReference type="ARBA" id="ARBA00023163"/>
    </source>
</evidence>
<dbReference type="PROSITE" id="PS00676">
    <property type="entry name" value="SIGMA54_INTERACT_2"/>
    <property type="match status" value="1"/>
</dbReference>
<dbReference type="Pfam" id="PF00498">
    <property type="entry name" value="FHA"/>
    <property type="match status" value="1"/>
</dbReference>
<keyword evidence="9" id="KW-1185">Reference proteome</keyword>
<protein>
    <submittedName>
        <fullName evidence="8">Sigma 54-interacting transcriptional regulator</fullName>
    </submittedName>
</protein>
<feature type="domain" description="FHA" evidence="6">
    <location>
        <begin position="49"/>
        <end position="98"/>
    </location>
</feature>
<dbReference type="Pfam" id="PF25601">
    <property type="entry name" value="AAA_lid_14"/>
    <property type="match status" value="1"/>
</dbReference>
<reference evidence="8" key="1">
    <citation type="submission" date="2021-12" db="EMBL/GenBank/DDBJ databases">
        <title>Discovery of the Pendulisporaceae a myxobacterial family with distinct sporulation behavior and unique specialized metabolism.</title>
        <authorList>
            <person name="Garcia R."/>
            <person name="Popoff A."/>
            <person name="Bader C.D."/>
            <person name="Loehr J."/>
            <person name="Walesch S."/>
            <person name="Walt C."/>
            <person name="Boldt J."/>
            <person name="Bunk B."/>
            <person name="Haeckl F.J.F.P.J."/>
            <person name="Gunesch A.P."/>
            <person name="Birkelbach J."/>
            <person name="Nuebel U."/>
            <person name="Pietschmann T."/>
            <person name="Bach T."/>
            <person name="Mueller R."/>
        </authorList>
    </citation>
    <scope>NUCLEOTIDE SEQUENCE</scope>
    <source>
        <strain evidence="8">MSr11367</strain>
    </source>
</reference>
<evidence type="ECO:0000256" key="4">
    <source>
        <dbReference type="ARBA" id="ARBA00023125"/>
    </source>
</evidence>
<dbReference type="EMBL" id="CP089983">
    <property type="protein sequence ID" value="WXB03651.1"/>
    <property type="molecule type" value="Genomic_DNA"/>
</dbReference>
<dbReference type="InterPro" id="IPR002197">
    <property type="entry name" value="HTH_Fis"/>
</dbReference>
<dbReference type="InterPro" id="IPR003593">
    <property type="entry name" value="AAA+_ATPase"/>
</dbReference>
<dbReference type="SUPFAM" id="SSF49879">
    <property type="entry name" value="SMAD/FHA domain"/>
    <property type="match status" value="1"/>
</dbReference>
<proteinExistence type="predicted"/>
<feature type="domain" description="Sigma-54 factor interaction" evidence="7">
    <location>
        <begin position="137"/>
        <end position="362"/>
    </location>
</feature>
<accession>A0ABZ2KY84</accession>
<keyword evidence="2" id="KW-0067">ATP-binding</keyword>
<dbReference type="SUPFAM" id="SSF46689">
    <property type="entry name" value="Homeodomain-like"/>
    <property type="match status" value="1"/>
</dbReference>
<sequence>MGSDWWDIATTRSSQSEPTAVEESYALRVIDGPQAGTRFAFGGTPGRRWLAGKGPACDFRLEGPMVSRRHAAFETDAKGLRVTDLDSTNGTSINGVAIREAYANDGDRIRLAETTLSLERGEPKSVPVAGDVRFGRMLGASPAMRRLYPLCTRFAQSELPVLIEGETGTGKEVLAEALHESSPRARAPFVVFDCTAVPPTLVESTLFGHERGSFTGAVAPRKGVFEEAHGGTLFIDELGELDLSLQPKLLRALERSEVQRVGSNQWIRVDVRIIAATRRDLDREVQAGRFRDDLFFRLAVGRLELPPLRDRTGDVGLLACHFWQTLGGGRVPMPRDLIQRLEDYRWPGNVRELHNAVARALALGETTVTGSGITEPPPAPRQGNIIEEVLACELPLTRARERVVSEFERRYVERVLARHDGNVVRAAAASGIARRYFQILRARYFG</sequence>